<proteinExistence type="inferred from homology"/>
<accession>A0ABU1Z5C0</accession>
<evidence type="ECO:0000256" key="2">
    <source>
        <dbReference type="ARBA" id="ARBA00009667"/>
    </source>
</evidence>
<name>A0ABU1Z5C0_9BURK</name>
<evidence type="ECO:0000256" key="6">
    <source>
        <dbReference type="ARBA" id="ARBA00023102"/>
    </source>
</evidence>
<dbReference type="Gene3D" id="3.20.20.70">
    <property type="entry name" value="Aldolase class I"/>
    <property type="match status" value="1"/>
</dbReference>
<comment type="catalytic activity">
    <reaction evidence="10">
        <text>5-[(5-phospho-1-deoxy-D-ribulos-1-ylimino)methylamino]-1-(5-phospho-beta-D-ribosyl)imidazole-4-carboxamide + L-glutamine = D-erythro-1-(imidazol-4-yl)glycerol 3-phosphate + 5-amino-1-(5-phospho-beta-D-ribosyl)imidazole-4-carboxamide + L-glutamate + H(+)</text>
        <dbReference type="Rhea" id="RHEA:24793"/>
        <dbReference type="ChEBI" id="CHEBI:15378"/>
        <dbReference type="ChEBI" id="CHEBI:29985"/>
        <dbReference type="ChEBI" id="CHEBI:58278"/>
        <dbReference type="ChEBI" id="CHEBI:58359"/>
        <dbReference type="ChEBI" id="CHEBI:58475"/>
        <dbReference type="ChEBI" id="CHEBI:58525"/>
        <dbReference type="EC" id="4.3.2.10"/>
    </reaction>
</comment>
<comment type="function">
    <text evidence="8">IGPS catalyzes the conversion of PRFAR and glutamine to IGP, AICAR and glutamate. The HisF subunit catalyzes the cyclization activity that produces IGP and AICAR from PRFAR using the ammonia provided by the HisH subunit.</text>
</comment>
<dbReference type="SUPFAM" id="SSF51366">
    <property type="entry name" value="Ribulose-phoshate binding barrel"/>
    <property type="match status" value="1"/>
</dbReference>
<keyword evidence="13" id="KW-1185">Reference proteome</keyword>
<dbReference type="InterPro" id="IPR011060">
    <property type="entry name" value="RibuloseP-bd_barrel"/>
</dbReference>
<evidence type="ECO:0000256" key="3">
    <source>
        <dbReference type="ARBA" id="ARBA00011152"/>
    </source>
</evidence>
<dbReference type="NCBIfam" id="NF038364">
    <property type="entry name" value="AglZ_HisF2_fam"/>
    <property type="match status" value="1"/>
</dbReference>
<keyword evidence="7 12" id="KW-0456">Lyase</keyword>
<evidence type="ECO:0000256" key="4">
    <source>
        <dbReference type="ARBA" id="ARBA00012809"/>
    </source>
</evidence>
<evidence type="ECO:0000313" key="12">
    <source>
        <dbReference type="EMBL" id="MDR7295807.1"/>
    </source>
</evidence>
<dbReference type="InterPro" id="IPR050064">
    <property type="entry name" value="IGPS_HisA/HisF"/>
</dbReference>
<protein>
    <recommendedName>
        <fullName evidence="4">imidazole glycerol-phosphate synthase</fullName>
        <ecNumber evidence="4">4.3.2.10</ecNumber>
    </recommendedName>
    <alternativeName>
        <fullName evidence="9">IGP synthase cyclase subunit</fullName>
    </alternativeName>
</protein>
<organism evidence="12 13">
    <name type="scientific">Pelomonas aquatica</name>
    <dbReference type="NCBI Taxonomy" id="431058"/>
    <lineage>
        <taxon>Bacteria</taxon>
        <taxon>Pseudomonadati</taxon>
        <taxon>Pseudomonadota</taxon>
        <taxon>Betaproteobacteria</taxon>
        <taxon>Burkholderiales</taxon>
        <taxon>Sphaerotilaceae</taxon>
        <taxon>Roseateles</taxon>
    </lineage>
</organism>
<evidence type="ECO:0000256" key="7">
    <source>
        <dbReference type="ARBA" id="ARBA00023239"/>
    </source>
</evidence>
<comment type="similarity">
    <text evidence="2 11">Belongs to the HisA/HisF family.</text>
</comment>
<keyword evidence="6 11" id="KW-0368">Histidine biosynthesis</keyword>
<keyword evidence="5 11" id="KW-0028">Amino-acid biosynthesis</keyword>
<sequence length="255" mass="27883">MLKNRVIPTLLLRDGGLIKTHKFKNPKYVGDCVNAIRIFNEKEVDELIVLDIYATRERRRPDFETIGRIAEECFMPLCYGGGVSTLEDASRIYQCGVEKISLQTAALRDPGLVTEIARKYGSQAVVVSIDVKKDWLGRRKVYASDSGKLLDEPLPDVLRRLVDAGAGEVLINAVDRDGDLCGYDFTLVSEVSGQVSVPVIASGGAASLEDFKMAVNAGASAVAAGAYFVFHGPHRAVLITYPKYEELERTLGVKS</sequence>
<evidence type="ECO:0000256" key="9">
    <source>
        <dbReference type="ARBA" id="ARBA00030264"/>
    </source>
</evidence>
<dbReference type="EMBL" id="JAVDXQ010000001">
    <property type="protein sequence ID" value="MDR7295807.1"/>
    <property type="molecule type" value="Genomic_DNA"/>
</dbReference>
<evidence type="ECO:0000256" key="11">
    <source>
        <dbReference type="RuleBase" id="RU003657"/>
    </source>
</evidence>
<dbReference type="PANTHER" id="PTHR21235">
    <property type="entry name" value="IMIDAZOLE GLYCEROL PHOSPHATE SYNTHASE SUBUNIT HISF/H IGP SYNTHASE SUBUNIT HISF/H"/>
    <property type="match status" value="1"/>
</dbReference>
<dbReference type="PANTHER" id="PTHR21235:SF2">
    <property type="entry name" value="IMIDAZOLE GLYCEROL PHOSPHATE SYNTHASE HISHF"/>
    <property type="match status" value="1"/>
</dbReference>
<comment type="subunit">
    <text evidence="3">Heterodimer of HisH and HisF.</text>
</comment>
<dbReference type="Pfam" id="PF00977">
    <property type="entry name" value="His_biosynth"/>
    <property type="match status" value="1"/>
</dbReference>
<dbReference type="InterPro" id="IPR006062">
    <property type="entry name" value="His_biosynth"/>
</dbReference>
<dbReference type="GO" id="GO:0016829">
    <property type="term" value="F:lyase activity"/>
    <property type="evidence" value="ECO:0007669"/>
    <property type="project" value="UniProtKB-KW"/>
</dbReference>
<evidence type="ECO:0000256" key="8">
    <source>
        <dbReference type="ARBA" id="ARBA00025475"/>
    </source>
</evidence>
<dbReference type="RefSeq" id="WP_310342563.1">
    <property type="nucleotide sequence ID" value="NZ_JAVDXQ010000001.1"/>
</dbReference>
<reference evidence="12 13" key="1">
    <citation type="submission" date="2023-07" db="EMBL/GenBank/DDBJ databases">
        <title>Sorghum-associated microbial communities from plants grown in Nebraska, USA.</title>
        <authorList>
            <person name="Schachtman D."/>
        </authorList>
    </citation>
    <scope>NUCLEOTIDE SEQUENCE [LARGE SCALE GENOMIC DNA]</scope>
    <source>
        <strain evidence="12 13">BE310</strain>
    </source>
</reference>
<dbReference type="EC" id="4.3.2.10" evidence="4"/>
<gene>
    <name evidence="12" type="ORF">J2X16_001128</name>
</gene>
<evidence type="ECO:0000256" key="1">
    <source>
        <dbReference type="ARBA" id="ARBA00005091"/>
    </source>
</evidence>
<comment type="pathway">
    <text evidence="1">Amino-acid biosynthesis; L-histidine biosynthesis; L-histidine from 5-phospho-alpha-D-ribose 1-diphosphate: step 5/9.</text>
</comment>
<dbReference type="Proteomes" id="UP001180536">
    <property type="component" value="Unassembled WGS sequence"/>
</dbReference>
<comment type="caution">
    <text evidence="12">The sequence shown here is derived from an EMBL/GenBank/DDBJ whole genome shotgun (WGS) entry which is preliminary data.</text>
</comment>
<dbReference type="CDD" id="cd04731">
    <property type="entry name" value="HisF"/>
    <property type="match status" value="1"/>
</dbReference>
<dbReference type="InterPro" id="IPR013785">
    <property type="entry name" value="Aldolase_TIM"/>
</dbReference>
<evidence type="ECO:0000313" key="13">
    <source>
        <dbReference type="Proteomes" id="UP001180536"/>
    </source>
</evidence>
<dbReference type="InterPro" id="IPR004651">
    <property type="entry name" value="HisF"/>
</dbReference>
<evidence type="ECO:0000256" key="5">
    <source>
        <dbReference type="ARBA" id="ARBA00022605"/>
    </source>
</evidence>
<evidence type="ECO:0000256" key="10">
    <source>
        <dbReference type="ARBA" id="ARBA00047838"/>
    </source>
</evidence>